<organism evidence="1 2">
    <name type="scientific">Rubellimicrobium roseum</name>
    <dbReference type="NCBI Taxonomy" id="687525"/>
    <lineage>
        <taxon>Bacteria</taxon>
        <taxon>Pseudomonadati</taxon>
        <taxon>Pseudomonadota</taxon>
        <taxon>Alphaproteobacteria</taxon>
        <taxon>Rhodobacterales</taxon>
        <taxon>Roseobacteraceae</taxon>
        <taxon>Rubellimicrobium</taxon>
    </lineage>
</organism>
<keyword evidence="2" id="KW-1185">Reference proteome</keyword>
<dbReference type="RefSeq" id="WP_139081750.1">
    <property type="nucleotide sequence ID" value="NZ_VDFV01000013.1"/>
</dbReference>
<dbReference type="OrthoDB" id="7871905at2"/>
<evidence type="ECO:0008006" key="3">
    <source>
        <dbReference type="Google" id="ProtNLM"/>
    </source>
</evidence>
<dbReference type="AlphaFoldDB" id="A0A5C4NFR1"/>
<proteinExistence type="predicted"/>
<dbReference type="SUPFAM" id="SSF53795">
    <property type="entry name" value="PEP carboxykinase-like"/>
    <property type="match status" value="1"/>
</dbReference>
<name>A0A5C4NFR1_9RHOB</name>
<evidence type="ECO:0000313" key="2">
    <source>
        <dbReference type="Proteomes" id="UP000305709"/>
    </source>
</evidence>
<dbReference type="EMBL" id="VDFV01000013">
    <property type="protein sequence ID" value="TNC71487.1"/>
    <property type="molecule type" value="Genomic_DNA"/>
</dbReference>
<accession>A0A5C4NFR1</accession>
<dbReference type="Gene3D" id="3.40.50.300">
    <property type="entry name" value="P-loop containing nucleotide triphosphate hydrolases"/>
    <property type="match status" value="1"/>
</dbReference>
<dbReference type="InterPro" id="IPR027417">
    <property type="entry name" value="P-loop_NTPase"/>
</dbReference>
<evidence type="ECO:0000313" key="1">
    <source>
        <dbReference type="EMBL" id="TNC71487.1"/>
    </source>
</evidence>
<protein>
    <recommendedName>
        <fullName evidence="3">Serine kinase</fullName>
    </recommendedName>
</protein>
<sequence>MTAAVPLDGSRTLQDYGWSLLPDEGPPFDVTDAASIWVDPQGTLEVLRVGTRSSTQYVLRFFGQDFAAVEIGMQRIWLLSGERDLQSPDTVHMLLDQVLPRVLAHEGHLVLHSGGVAFENRAILILGDSGFGKSTLTARFAQSGGVLLSDDAMLVDRFDGAFVVRPVYPGLRLMPDSLAALFAGRSGSPVAAYTDKKRLPVPLAGHNGPVRLAMIVVLGRPSDAVDLELAQLAPAEGCMAMIRNSFALDPTDHALAAARLERFSMIARHIPAVHLNYRREFDRLPEVIARVQQAMVVGQAI</sequence>
<gene>
    <name evidence="1" type="ORF">FHG71_11100</name>
</gene>
<dbReference type="Proteomes" id="UP000305709">
    <property type="component" value="Unassembled WGS sequence"/>
</dbReference>
<comment type="caution">
    <text evidence="1">The sequence shown here is derived from an EMBL/GenBank/DDBJ whole genome shotgun (WGS) entry which is preliminary data.</text>
</comment>
<reference evidence="1 2" key="1">
    <citation type="submission" date="2019-06" db="EMBL/GenBank/DDBJ databases">
        <authorList>
            <person name="Jiang L."/>
        </authorList>
    </citation>
    <scope>NUCLEOTIDE SEQUENCE [LARGE SCALE GENOMIC DNA]</scope>
    <source>
        <strain evidence="1 2">YIM 48858</strain>
    </source>
</reference>